<sequence>MATGLRAVAEEDGQLRLDTENGEEIKHVQSQVAIVLGSQTPEQPGTLYITTRRLIWLSDEDKQHGYGVDFLSISLHAVSRDPDAYTLPCIYAQIESTETDGSGDEELDDKNSANDGDLDLSQVTEIRLVPSDANTLDDLFKVLCACAELNPEPDGELEGEGDWIFGVEDMANAGLLAVQDGAEFEYDEENMANPIGYSNGLMHSLPANILE</sequence>
<dbReference type="GO" id="GO:0005829">
    <property type="term" value="C:cytosol"/>
    <property type="evidence" value="ECO:0007669"/>
    <property type="project" value="InterPro"/>
</dbReference>
<evidence type="ECO:0000256" key="3">
    <source>
        <dbReference type="ARBA" id="ARBA00007054"/>
    </source>
</evidence>
<reference evidence="7 8" key="1">
    <citation type="journal article" date="2021" name="Nat. Plants">
        <title>The Taxus genome provides insights into paclitaxel biosynthesis.</title>
        <authorList>
            <person name="Xiong X."/>
            <person name="Gou J."/>
            <person name="Liao Q."/>
            <person name="Li Y."/>
            <person name="Zhou Q."/>
            <person name="Bi G."/>
            <person name="Li C."/>
            <person name="Du R."/>
            <person name="Wang X."/>
            <person name="Sun T."/>
            <person name="Guo L."/>
            <person name="Liang H."/>
            <person name="Lu P."/>
            <person name="Wu Y."/>
            <person name="Zhang Z."/>
            <person name="Ro D.K."/>
            <person name="Shang Y."/>
            <person name="Huang S."/>
            <person name="Yan J."/>
        </authorList>
    </citation>
    <scope>NUCLEOTIDE SEQUENCE [LARGE SCALE GENOMIC DNA]</scope>
    <source>
        <strain evidence="7">Ta-2019</strain>
    </source>
</reference>
<feature type="compositionally biased region" description="Acidic residues" evidence="6">
    <location>
        <begin position="97"/>
        <end position="108"/>
    </location>
</feature>
<dbReference type="PRINTS" id="PR01348">
    <property type="entry name" value="ICLNCHANNEL"/>
</dbReference>
<comment type="caution">
    <text evidence="7">The sequence shown here is derived from an EMBL/GenBank/DDBJ whole genome shotgun (WGS) entry which is preliminary data.</text>
</comment>
<dbReference type="GO" id="GO:0034715">
    <property type="term" value="C:pICln-Sm protein complex"/>
    <property type="evidence" value="ECO:0007669"/>
    <property type="project" value="InterPro"/>
</dbReference>
<keyword evidence="5" id="KW-0539">Nucleus</keyword>
<dbReference type="PANTHER" id="PTHR21399">
    <property type="entry name" value="CHLORIDE CONDUCTANCE REGULATORY PROTEIN ICLN"/>
    <property type="match status" value="1"/>
</dbReference>
<dbReference type="GO" id="GO:0006821">
    <property type="term" value="P:chloride transport"/>
    <property type="evidence" value="ECO:0007669"/>
    <property type="project" value="InterPro"/>
</dbReference>
<protein>
    <recommendedName>
        <fullName evidence="9">Chloride conductance regulatory protein ICln</fullName>
    </recommendedName>
</protein>
<dbReference type="Pfam" id="PF03517">
    <property type="entry name" value="Voldacs"/>
    <property type="match status" value="1"/>
</dbReference>
<dbReference type="PANTHER" id="PTHR21399:SF0">
    <property type="entry name" value="METHYLOSOME SUBUNIT PICLN"/>
    <property type="match status" value="1"/>
</dbReference>
<dbReference type="AlphaFoldDB" id="A0AA38FPD5"/>
<keyword evidence="4" id="KW-0963">Cytoplasm</keyword>
<keyword evidence="8" id="KW-1185">Reference proteome</keyword>
<dbReference type="Gene3D" id="2.30.29.30">
    <property type="entry name" value="Pleckstrin-homology domain (PH domain)/Phosphotyrosine-binding domain (PTB)"/>
    <property type="match status" value="1"/>
</dbReference>
<feature type="region of interest" description="Disordered" evidence="6">
    <location>
        <begin position="96"/>
        <end position="116"/>
    </location>
</feature>
<evidence type="ECO:0000256" key="6">
    <source>
        <dbReference type="SAM" id="MobiDB-lite"/>
    </source>
</evidence>
<evidence type="ECO:0000313" key="7">
    <source>
        <dbReference type="EMBL" id="KAH9307646.1"/>
    </source>
</evidence>
<dbReference type="InterPro" id="IPR039924">
    <property type="entry name" value="ICln/Lot5/Saf5"/>
</dbReference>
<dbReference type="EMBL" id="JAHRHJ020000007">
    <property type="protein sequence ID" value="KAH9307646.1"/>
    <property type="molecule type" value="Genomic_DNA"/>
</dbReference>
<dbReference type="GO" id="GO:0005886">
    <property type="term" value="C:plasma membrane"/>
    <property type="evidence" value="ECO:0007669"/>
    <property type="project" value="InterPro"/>
</dbReference>
<organism evidence="7 8">
    <name type="scientific">Taxus chinensis</name>
    <name type="common">Chinese yew</name>
    <name type="synonym">Taxus wallichiana var. chinensis</name>
    <dbReference type="NCBI Taxonomy" id="29808"/>
    <lineage>
        <taxon>Eukaryota</taxon>
        <taxon>Viridiplantae</taxon>
        <taxon>Streptophyta</taxon>
        <taxon>Embryophyta</taxon>
        <taxon>Tracheophyta</taxon>
        <taxon>Spermatophyta</taxon>
        <taxon>Pinopsida</taxon>
        <taxon>Pinidae</taxon>
        <taxon>Conifers II</taxon>
        <taxon>Cupressales</taxon>
        <taxon>Taxaceae</taxon>
        <taxon>Taxus</taxon>
    </lineage>
</organism>
<dbReference type="Proteomes" id="UP000824469">
    <property type="component" value="Unassembled WGS sequence"/>
</dbReference>
<dbReference type="GO" id="GO:0045292">
    <property type="term" value="P:mRNA cis splicing, via spliceosome"/>
    <property type="evidence" value="ECO:0007669"/>
    <property type="project" value="TreeGrafter"/>
</dbReference>
<dbReference type="GO" id="GO:0034709">
    <property type="term" value="C:methylosome"/>
    <property type="evidence" value="ECO:0007669"/>
    <property type="project" value="InterPro"/>
</dbReference>
<comment type="subcellular location">
    <subcellularLocation>
        <location evidence="2">Cytoplasm</location>
    </subcellularLocation>
    <subcellularLocation>
        <location evidence="1">Nucleus</location>
    </subcellularLocation>
</comment>
<evidence type="ECO:0000256" key="2">
    <source>
        <dbReference type="ARBA" id="ARBA00004496"/>
    </source>
</evidence>
<evidence type="ECO:0000313" key="8">
    <source>
        <dbReference type="Proteomes" id="UP000824469"/>
    </source>
</evidence>
<dbReference type="OMA" id="GEWIYNE"/>
<dbReference type="InterPro" id="IPR011993">
    <property type="entry name" value="PH-like_dom_sf"/>
</dbReference>
<dbReference type="GO" id="GO:0000387">
    <property type="term" value="P:spliceosomal snRNP assembly"/>
    <property type="evidence" value="ECO:0007669"/>
    <property type="project" value="InterPro"/>
</dbReference>
<feature type="non-terminal residue" evidence="7">
    <location>
        <position position="1"/>
    </location>
</feature>
<evidence type="ECO:0008006" key="9">
    <source>
        <dbReference type="Google" id="ProtNLM"/>
    </source>
</evidence>
<evidence type="ECO:0000256" key="4">
    <source>
        <dbReference type="ARBA" id="ARBA00022490"/>
    </source>
</evidence>
<evidence type="ECO:0000256" key="1">
    <source>
        <dbReference type="ARBA" id="ARBA00004123"/>
    </source>
</evidence>
<dbReference type="SUPFAM" id="SSF50729">
    <property type="entry name" value="PH domain-like"/>
    <property type="match status" value="1"/>
</dbReference>
<evidence type="ECO:0000256" key="5">
    <source>
        <dbReference type="ARBA" id="ARBA00023242"/>
    </source>
</evidence>
<accession>A0AA38FPD5</accession>
<name>A0AA38FPD5_TAXCH</name>
<proteinExistence type="inferred from homology"/>
<dbReference type="GO" id="GO:0006884">
    <property type="term" value="P:cell volume homeostasis"/>
    <property type="evidence" value="ECO:0007669"/>
    <property type="project" value="InterPro"/>
</dbReference>
<comment type="similarity">
    <text evidence="3">Belongs to the pICln (TC 1.A.47) family.</text>
</comment>
<gene>
    <name evidence="7" type="ORF">KI387_035557</name>
</gene>
<dbReference type="GO" id="GO:0005681">
    <property type="term" value="C:spliceosomal complex"/>
    <property type="evidence" value="ECO:0007669"/>
    <property type="project" value="TreeGrafter"/>
</dbReference>
<dbReference type="InterPro" id="IPR003521">
    <property type="entry name" value="ICln"/>
</dbReference>